<evidence type="ECO:0000259" key="1">
    <source>
        <dbReference type="PROSITE" id="PS50206"/>
    </source>
</evidence>
<dbReference type="InterPro" id="IPR036873">
    <property type="entry name" value="Rhodanese-like_dom_sf"/>
</dbReference>
<dbReference type="Pfam" id="PF00899">
    <property type="entry name" value="ThiF"/>
    <property type="match status" value="1"/>
</dbReference>
<dbReference type="PANTHER" id="PTHR10953:SF102">
    <property type="entry name" value="ADENYLYLTRANSFERASE AND SULFURTRANSFERASE MOCS3"/>
    <property type="match status" value="1"/>
</dbReference>
<evidence type="ECO:0000313" key="2">
    <source>
        <dbReference type="EMBL" id="WXB07715.1"/>
    </source>
</evidence>
<keyword evidence="2" id="KW-0548">Nucleotidyltransferase</keyword>
<dbReference type="Gene3D" id="3.40.250.10">
    <property type="entry name" value="Rhodanese-like domain"/>
    <property type="match status" value="1"/>
</dbReference>
<keyword evidence="3" id="KW-1185">Reference proteome</keyword>
<organism evidence="2 3">
    <name type="scientific">Pendulispora rubella</name>
    <dbReference type="NCBI Taxonomy" id="2741070"/>
    <lineage>
        <taxon>Bacteria</taxon>
        <taxon>Pseudomonadati</taxon>
        <taxon>Myxococcota</taxon>
        <taxon>Myxococcia</taxon>
        <taxon>Myxococcales</taxon>
        <taxon>Sorangiineae</taxon>
        <taxon>Pendulisporaceae</taxon>
        <taxon>Pendulispora</taxon>
    </lineage>
</organism>
<sequence>MPTTYTDLLADVKKTTKEVSLDELKKRLAAGEKITLLDVREKEEYRAGYIPGAISIPRGFLEMQVESKLPEKGAKIVAYCAGGTRSALAAATLQQLGYTNVETAMPGFVRWKDVGYPVETPPQLTDAQRDRYSRHILLPEVGEVGQARLLKSKVLLLGAGGLGSPAALYLAAAGVGTLGIVDADTVDASNLQRQILHSTSRVGMTKVESAAKAIAEINPDVKVIGHEERLTSENVERLFGDYELVVDGTDNFPTRYLVNDASVWMGKPIVHGSIFRFDGQATTFLPPKAAEKFGRQSGPCYRCLYPEPPPPHLAPSCQEAGVLGILCGIVGTLQATEAIKLLLGKGDLLAGRLITYDSLKMQFRELKLRKDPNCPVCGPNPTIKEYIDYEGFCAIGV</sequence>
<dbReference type="InterPro" id="IPR000594">
    <property type="entry name" value="ThiF_NAD_FAD-bd"/>
</dbReference>
<dbReference type="CDD" id="cd00158">
    <property type="entry name" value="RHOD"/>
    <property type="match status" value="1"/>
</dbReference>
<reference evidence="2" key="1">
    <citation type="submission" date="2021-12" db="EMBL/GenBank/DDBJ databases">
        <title>Discovery of the Pendulisporaceae a myxobacterial family with distinct sporulation behavior and unique specialized metabolism.</title>
        <authorList>
            <person name="Garcia R."/>
            <person name="Popoff A."/>
            <person name="Bader C.D."/>
            <person name="Loehr J."/>
            <person name="Walesch S."/>
            <person name="Walt C."/>
            <person name="Boldt J."/>
            <person name="Bunk B."/>
            <person name="Haeckl F.J.F.P.J."/>
            <person name="Gunesch A.P."/>
            <person name="Birkelbach J."/>
            <person name="Nuebel U."/>
            <person name="Pietschmann T."/>
            <person name="Bach T."/>
            <person name="Mueller R."/>
        </authorList>
    </citation>
    <scope>NUCLEOTIDE SEQUENCE</scope>
    <source>
        <strain evidence="2">MSr11367</strain>
    </source>
</reference>
<dbReference type="SUPFAM" id="SSF52821">
    <property type="entry name" value="Rhodanese/Cell cycle control phosphatase"/>
    <property type="match status" value="1"/>
</dbReference>
<dbReference type="NCBIfam" id="NF004281">
    <property type="entry name" value="PRK05690.1"/>
    <property type="match status" value="1"/>
</dbReference>
<dbReference type="Gene3D" id="3.40.50.720">
    <property type="entry name" value="NAD(P)-binding Rossmann-like Domain"/>
    <property type="match status" value="1"/>
</dbReference>
<dbReference type="CDD" id="cd00757">
    <property type="entry name" value="ThiF_MoeB_HesA_family"/>
    <property type="match status" value="1"/>
</dbReference>
<dbReference type="EMBL" id="CP089983">
    <property type="protein sequence ID" value="WXB07715.1"/>
    <property type="molecule type" value="Genomic_DNA"/>
</dbReference>
<dbReference type="SUPFAM" id="SSF69572">
    <property type="entry name" value="Activating enzymes of the ubiquitin-like proteins"/>
    <property type="match status" value="1"/>
</dbReference>
<proteinExistence type="predicted"/>
<dbReference type="InterPro" id="IPR035985">
    <property type="entry name" value="Ubiquitin-activating_enz"/>
</dbReference>
<dbReference type="RefSeq" id="WP_394837380.1">
    <property type="nucleotide sequence ID" value="NZ_CP089929.1"/>
</dbReference>
<evidence type="ECO:0000313" key="3">
    <source>
        <dbReference type="Proteomes" id="UP001374803"/>
    </source>
</evidence>
<accession>A0ABZ2LAC3</accession>
<dbReference type="InterPro" id="IPR001763">
    <property type="entry name" value="Rhodanese-like_dom"/>
</dbReference>
<dbReference type="Proteomes" id="UP001374803">
    <property type="component" value="Chromosome"/>
</dbReference>
<feature type="domain" description="Rhodanese" evidence="1">
    <location>
        <begin position="30"/>
        <end position="120"/>
    </location>
</feature>
<gene>
    <name evidence="2" type="primary">moeB</name>
    <name evidence="2" type="ORF">LVJ94_10775</name>
</gene>
<dbReference type="SMART" id="SM00450">
    <property type="entry name" value="RHOD"/>
    <property type="match status" value="1"/>
</dbReference>
<dbReference type="InterPro" id="IPR045886">
    <property type="entry name" value="ThiF/MoeB/HesA"/>
</dbReference>
<dbReference type="PANTHER" id="PTHR10953">
    <property type="entry name" value="UBIQUITIN-ACTIVATING ENZYME E1"/>
    <property type="match status" value="1"/>
</dbReference>
<protein>
    <submittedName>
        <fullName evidence="2">Molybdopterin-synthase adenylyltransferase MoeB</fullName>
    </submittedName>
</protein>
<keyword evidence="2" id="KW-0808">Transferase</keyword>
<dbReference type="Pfam" id="PF00581">
    <property type="entry name" value="Rhodanese"/>
    <property type="match status" value="1"/>
</dbReference>
<dbReference type="NCBIfam" id="NF006444">
    <property type="entry name" value="PRK08762.1"/>
    <property type="match status" value="1"/>
</dbReference>
<dbReference type="PROSITE" id="PS50206">
    <property type="entry name" value="RHODANESE_3"/>
    <property type="match status" value="1"/>
</dbReference>
<name>A0ABZ2LAC3_9BACT</name>
<dbReference type="GO" id="GO:0016779">
    <property type="term" value="F:nucleotidyltransferase activity"/>
    <property type="evidence" value="ECO:0007669"/>
    <property type="project" value="UniProtKB-KW"/>
</dbReference>